<dbReference type="PANTHER" id="PTHR30146:SF138">
    <property type="entry name" value="TRANSCRIPTIONAL REGULATORY PROTEIN"/>
    <property type="match status" value="1"/>
</dbReference>
<dbReference type="EMBL" id="SLXQ01000022">
    <property type="protein sequence ID" value="TCP43429.1"/>
    <property type="molecule type" value="Genomic_DNA"/>
</dbReference>
<dbReference type="RefSeq" id="WP_132880744.1">
    <property type="nucleotide sequence ID" value="NZ_SLXQ01000022.1"/>
</dbReference>
<proteinExistence type="predicted"/>
<evidence type="ECO:0000256" key="2">
    <source>
        <dbReference type="ARBA" id="ARBA00023125"/>
    </source>
</evidence>
<reference evidence="5 6" key="1">
    <citation type="submission" date="2019-03" db="EMBL/GenBank/DDBJ databases">
        <title>Genomic Encyclopedia of Type Strains, Phase IV (KMG-IV): sequencing the most valuable type-strain genomes for metagenomic binning, comparative biology and taxonomic classification.</title>
        <authorList>
            <person name="Goeker M."/>
        </authorList>
    </citation>
    <scope>NUCLEOTIDE SEQUENCE [LARGE SCALE GENOMIC DNA]</scope>
    <source>
        <strain evidence="5 6">DSM 45765</strain>
    </source>
</reference>
<dbReference type="SUPFAM" id="SSF53822">
    <property type="entry name" value="Periplasmic binding protein-like I"/>
    <property type="match status" value="1"/>
</dbReference>
<dbReference type="GO" id="GO:0003700">
    <property type="term" value="F:DNA-binding transcription factor activity"/>
    <property type="evidence" value="ECO:0007669"/>
    <property type="project" value="TreeGrafter"/>
</dbReference>
<dbReference type="AlphaFoldDB" id="A0A4R2Q4N4"/>
<keyword evidence="2" id="KW-0238">DNA-binding</keyword>
<dbReference type="OrthoDB" id="37081at2"/>
<dbReference type="InterPro" id="IPR000843">
    <property type="entry name" value="HTH_LacI"/>
</dbReference>
<gene>
    <name evidence="5" type="ORF">EV191_12243</name>
</gene>
<dbReference type="InterPro" id="IPR046335">
    <property type="entry name" value="LacI/GalR-like_sensor"/>
</dbReference>
<dbReference type="CDD" id="cd01392">
    <property type="entry name" value="HTH_LacI"/>
    <property type="match status" value="1"/>
</dbReference>
<dbReference type="Pfam" id="PF00356">
    <property type="entry name" value="LacI"/>
    <property type="match status" value="1"/>
</dbReference>
<dbReference type="CDD" id="cd06267">
    <property type="entry name" value="PBP1_LacI_sugar_binding-like"/>
    <property type="match status" value="1"/>
</dbReference>
<keyword evidence="1" id="KW-0805">Transcription regulation</keyword>
<dbReference type="Gene3D" id="1.10.260.40">
    <property type="entry name" value="lambda repressor-like DNA-binding domains"/>
    <property type="match status" value="1"/>
</dbReference>
<evidence type="ECO:0000313" key="5">
    <source>
        <dbReference type="EMBL" id="TCP43429.1"/>
    </source>
</evidence>
<dbReference type="SMART" id="SM00354">
    <property type="entry name" value="HTH_LACI"/>
    <property type="match status" value="1"/>
</dbReference>
<sequence>MGTERAGSQRRGIGVVEIAQSLGVSTATVSRALNGSDKVRPELADRIREFADAHGYVANRHARALSATTSRAFIGFVIPYVDTPAFSTVAAECGRRLARDGTQLILTITENDPERELDQVKELRGIRTAGIVISPTPGILDETKELLGSVPVVEFHRRSGLAIPGVFMDDRKAMADAFGRLTELGHRRIGYIGTTQDLSNGIARQDGIRDGMRLAGLDATDVPTQLVAPVESAGFEAATRLLEMPDRPTALIVGGGTLSLGVADAVRQSGIEVPRDLSLIVYGDPRWFALHKPPLATISAPYDQLADHAVGLLHDALDGTSADGGAAVRMITPILRPNGSLGPPHQHTP</sequence>
<dbReference type="PANTHER" id="PTHR30146">
    <property type="entry name" value="LACI-RELATED TRANSCRIPTIONAL REPRESSOR"/>
    <property type="match status" value="1"/>
</dbReference>
<protein>
    <submittedName>
        <fullName evidence="5">LacI family transcriptional regulator</fullName>
    </submittedName>
</protein>
<dbReference type="InterPro" id="IPR010982">
    <property type="entry name" value="Lambda_DNA-bd_dom_sf"/>
</dbReference>
<dbReference type="Proteomes" id="UP000294911">
    <property type="component" value="Unassembled WGS sequence"/>
</dbReference>
<keyword evidence="6" id="KW-1185">Reference proteome</keyword>
<dbReference type="InterPro" id="IPR028082">
    <property type="entry name" value="Peripla_BP_I"/>
</dbReference>
<dbReference type="Pfam" id="PF13377">
    <property type="entry name" value="Peripla_BP_3"/>
    <property type="match status" value="1"/>
</dbReference>
<dbReference type="SUPFAM" id="SSF47413">
    <property type="entry name" value="lambda repressor-like DNA-binding domains"/>
    <property type="match status" value="1"/>
</dbReference>
<accession>A0A4R2Q4N4</accession>
<dbReference type="GO" id="GO:0000976">
    <property type="term" value="F:transcription cis-regulatory region binding"/>
    <property type="evidence" value="ECO:0007669"/>
    <property type="project" value="TreeGrafter"/>
</dbReference>
<comment type="caution">
    <text evidence="5">The sequence shown here is derived from an EMBL/GenBank/DDBJ whole genome shotgun (WGS) entry which is preliminary data.</text>
</comment>
<evidence type="ECO:0000313" key="6">
    <source>
        <dbReference type="Proteomes" id="UP000294911"/>
    </source>
</evidence>
<organism evidence="5 6">
    <name type="scientific">Tamaricihabitans halophyticus</name>
    <dbReference type="NCBI Taxonomy" id="1262583"/>
    <lineage>
        <taxon>Bacteria</taxon>
        <taxon>Bacillati</taxon>
        <taxon>Actinomycetota</taxon>
        <taxon>Actinomycetes</taxon>
        <taxon>Pseudonocardiales</taxon>
        <taxon>Pseudonocardiaceae</taxon>
        <taxon>Tamaricihabitans</taxon>
    </lineage>
</organism>
<feature type="domain" description="HTH lacI-type" evidence="4">
    <location>
        <begin position="17"/>
        <end position="67"/>
    </location>
</feature>
<keyword evidence="3" id="KW-0804">Transcription</keyword>
<evidence type="ECO:0000259" key="4">
    <source>
        <dbReference type="PROSITE" id="PS50932"/>
    </source>
</evidence>
<evidence type="ECO:0000256" key="3">
    <source>
        <dbReference type="ARBA" id="ARBA00023163"/>
    </source>
</evidence>
<evidence type="ECO:0000256" key="1">
    <source>
        <dbReference type="ARBA" id="ARBA00023015"/>
    </source>
</evidence>
<name>A0A4R2Q4N4_9PSEU</name>
<dbReference type="Gene3D" id="3.40.50.2300">
    <property type="match status" value="2"/>
</dbReference>
<dbReference type="PROSITE" id="PS50932">
    <property type="entry name" value="HTH_LACI_2"/>
    <property type="match status" value="1"/>
</dbReference>